<dbReference type="Pfam" id="PF22942">
    <property type="entry name" value="DUF7025"/>
    <property type="match status" value="1"/>
</dbReference>
<dbReference type="CDD" id="cd19481">
    <property type="entry name" value="RecA-like_protease"/>
    <property type="match status" value="1"/>
</dbReference>
<accession>A0A2V1D6P8</accession>
<dbReference type="Gene3D" id="3.40.50.300">
    <property type="entry name" value="P-loop containing nucleotide triphosphate hydrolases"/>
    <property type="match status" value="1"/>
</dbReference>
<dbReference type="InterPro" id="IPR027417">
    <property type="entry name" value="P-loop_NTPase"/>
</dbReference>
<dbReference type="PANTHER" id="PTHR46411">
    <property type="entry name" value="FAMILY ATPASE, PUTATIVE-RELATED"/>
    <property type="match status" value="1"/>
</dbReference>
<gene>
    <name evidence="2" type="ORF">DM02DRAFT_677193</name>
</gene>
<keyword evidence="3" id="KW-1185">Reference proteome</keyword>
<sequence length="625" mass="71684">MTEPTTEQPLQDPVLEERRIKALGESHIIVRRFSRKEAEDAWAVHSIELKSQRLRTVFADIFEDYPNWFPDDNPFTFFPPFKPLVHRWERFTRKCEAETNKVTKMEMHIFRREIEPLLSISMSALKEAKLTGVSDFKSLWLLFAPGDLMFSREHGNDCLFKLVAAELVQPEDDDYDCARENRDKPYWTLTLGQIDWDGSRTGFALASEKVLQFDQPRLLSRMGVYPFEFAPDQQKIQEGLLARGRMFESLRGFHVKTCVGRKLVMRREPGESHKKLVAEPINGRVIVDAHAFYKCQNIVPPQLLRKIVDLRSCEGKEPTQKNDSKKDERKEDIEALTDEERLTTAPLVKGFDLKAKEWCRLNVSEVRDLTWNDIPYQNLVLDDKDKVALTAFADHRAHKTGFDDFVEHKGEGIVILLCGPPGVGKTLTAEAIAERARVPLYILSAGELGSTPADFEKALKNALMCSQIWGAMLLLDEADVFLEARSSNSLERNELVAIFLRQLEYYQGLLFLTTNRISTIDPAFRSRIDLVIPYKDLDSSARKQVWRNFINRLPPAEVQLSDTDFDKLAETKINGRDIKNIIKTSLILAARDKPLRMDHIDVVLGLRNRVEEMEFGRVSDSGSGR</sequence>
<dbReference type="EMBL" id="KZ805634">
    <property type="protein sequence ID" value="PVH92914.1"/>
    <property type="molecule type" value="Genomic_DNA"/>
</dbReference>
<name>A0A2V1D6P8_9PLEO</name>
<protein>
    <submittedName>
        <fullName evidence="2">P-loop containing nucleoside triphosphate hydrolase protein</fullName>
    </submittedName>
</protein>
<dbReference type="GO" id="GO:0005524">
    <property type="term" value="F:ATP binding"/>
    <property type="evidence" value="ECO:0007669"/>
    <property type="project" value="InterPro"/>
</dbReference>
<dbReference type="SMART" id="SM00382">
    <property type="entry name" value="AAA"/>
    <property type="match status" value="1"/>
</dbReference>
<dbReference type="Proteomes" id="UP000244855">
    <property type="component" value="Unassembled WGS sequence"/>
</dbReference>
<dbReference type="AlphaFoldDB" id="A0A2V1D6P8"/>
<dbReference type="GO" id="GO:0016887">
    <property type="term" value="F:ATP hydrolysis activity"/>
    <property type="evidence" value="ECO:0007669"/>
    <property type="project" value="InterPro"/>
</dbReference>
<evidence type="ECO:0000313" key="3">
    <source>
        <dbReference type="Proteomes" id="UP000244855"/>
    </source>
</evidence>
<dbReference type="InterPro" id="IPR054289">
    <property type="entry name" value="DUF7025"/>
</dbReference>
<dbReference type="SUPFAM" id="SSF52540">
    <property type="entry name" value="P-loop containing nucleoside triphosphate hydrolases"/>
    <property type="match status" value="1"/>
</dbReference>
<reference evidence="2 3" key="1">
    <citation type="journal article" date="2018" name="Sci. Rep.">
        <title>Comparative genomics provides insights into the lifestyle and reveals functional heterogeneity of dark septate endophytic fungi.</title>
        <authorList>
            <person name="Knapp D.G."/>
            <person name="Nemeth J.B."/>
            <person name="Barry K."/>
            <person name="Hainaut M."/>
            <person name="Henrissat B."/>
            <person name="Johnson J."/>
            <person name="Kuo A."/>
            <person name="Lim J.H.P."/>
            <person name="Lipzen A."/>
            <person name="Nolan M."/>
            <person name="Ohm R.A."/>
            <person name="Tamas L."/>
            <person name="Grigoriev I.V."/>
            <person name="Spatafora J.W."/>
            <person name="Nagy L.G."/>
            <person name="Kovacs G.M."/>
        </authorList>
    </citation>
    <scope>NUCLEOTIDE SEQUENCE [LARGE SCALE GENOMIC DNA]</scope>
    <source>
        <strain evidence="2 3">DSE2036</strain>
    </source>
</reference>
<proteinExistence type="predicted"/>
<dbReference type="InterPro" id="IPR003959">
    <property type="entry name" value="ATPase_AAA_core"/>
</dbReference>
<feature type="domain" description="AAA+ ATPase" evidence="1">
    <location>
        <begin position="411"/>
        <end position="538"/>
    </location>
</feature>
<evidence type="ECO:0000259" key="1">
    <source>
        <dbReference type="SMART" id="SM00382"/>
    </source>
</evidence>
<organism evidence="2 3">
    <name type="scientific">Periconia macrospinosa</name>
    <dbReference type="NCBI Taxonomy" id="97972"/>
    <lineage>
        <taxon>Eukaryota</taxon>
        <taxon>Fungi</taxon>
        <taxon>Dikarya</taxon>
        <taxon>Ascomycota</taxon>
        <taxon>Pezizomycotina</taxon>
        <taxon>Dothideomycetes</taxon>
        <taxon>Pleosporomycetidae</taxon>
        <taxon>Pleosporales</taxon>
        <taxon>Massarineae</taxon>
        <taxon>Periconiaceae</taxon>
        <taxon>Periconia</taxon>
    </lineage>
</organism>
<dbReference type="Pfam" id="PF00004">
    <property type="entry name" value="AAA"/>
    <property type="match status" value="1"/>
</dbReference>
<evidence type="ECO:0000313" key="2">
    <source>
        <dbReference type="EMBL" id="PVH92914.1"/>
    </source>
</evidence>
<keyword evidence="2" id="KW-0378">Hydrolase</keyword>
<dbReference type="PANTHER" id="PTHR46411:SF3">
    <property type="entry name" value="AAA+ ATPASE DOMAIN-CONTAINING PROTEIN"/>
    <property type="match status" value="1"/>
</dbReference>
<dbReference type="OrthoDB" id="10042665at2759"/>
<dbReference type="InterPro" id="IPR003593">
    <property type="entry name" value="AAA+_ATPase"/>
</dbReference>
<dbReference type="STRING" id="97972.A0A2V1D6P8"/>